<evidence type="ECO:0000259" key="2">
    <source>
        <dbReference type="Pfam" id="PF03781"/>
    </source>
</evidence>
<evidence type="ECO:0000313" key="3">
    <source>
        <dbReference type="EMBL" id="SVD09446.1"/>
    </source>
</evidence>
<protein>
    <recommendedName>
        <fullName evidence="2">Sulfatase-modifying factor enzyme-like domain-containing protein</fullName>
    </recommendedName>
</protein>
<dbReference type="InterPro" id="IPR042095">
    <property type="entry name" value="SUMF_sf"/>
</dbReference>
<feature type="compositionally biased region" description="Polar residues" evidence="1">
    <location>
        <begin position="38"/>
        <end position="47"/>
    </location>
</feature>
<dbReference type="Pfam" id="PF03781">
    <property type="entry name" value="FGE-sulfatase"/>
    <property type="match status" value="1"/>
</dbReference>
<dbReference type="PANTHER" id="PTHR23150:SF19">
    <property type="entry name" value="FORMYLGLYCINE-GENERATING ENZYME"/>
    <property type="match status" value="1"/>
</dbReference>
<dbReference type="GO" id="GO:0120147">
    <property type="term" value="F:formylglycine-generating oxidase activity"/>
    <property type="evidence" value="ECO:0007669"/>
    <property type="project" value="TreeGrafter"/>
</dbReference>
<dbReference type="PANTHER" id="PTHR23150">
    <property type="entry name" value="SULFATASE MODIFYING FACTOR 1, 2"/>
    <property type="match status" value="1"/>
</dbReference>
<feature type="region of interest" description="Disordered" evidence="1">
    <location>
        <begin position="289"/>
        <end position="310"/>
    </location>
</feature>
<dbReference type="InterPro" id="IPR005532">
    <property type="entry name" value="SUMF_dom"/>
</dbReference>
<evidence type="ECO:0000256" key="1">
    <source>
        <dbReference type="SAM" id="MobiDB-lite"/>
    </source>
</evidence>
<dbReference type="InterPro" id="IPR016187">
    <property type="entry name" value="CTDL_fold"/>
</dbReference>
<reference evidence="3" key="1">
    <citation type="submission" date="2018-05" db="EMBL/GenBank/DDBJ databases">
        <authorList>
            <person name="Lanie J.A."/>
            <person name="Ng W.-L."/>
            <person name="Kazmierczak K.M."/>
            <person name="Andrzejewski T.M."/>
            <person name="Davidsen T.M."/>
            <person name="Wayne K.J."/>
            <person name="Tettelin H."/>
            <person name="Glass J.I."/>
            <person name="Rusch D."/>
            <person name="Podicherti R."/>
            <person name="Tsui H.-C.T."/>
            <person name="Winkler M.E."/>
        </authorList>
    </citation>
    <scope>NUCLEOTIDE SEQUENCE</scope>
</reference>
<feature type="non-terminal residue" evidence="3">
    <location>
        <position position="310"/>
    </location>
</feature>
<dbReference type="SUPFAM" id="SSF56436">
    <property type="entry name" value="C-type lectin-like"/>
    <property type="match status" value="1"/>
</dbReference>
<feature type="domain" description="Sulfatase-modifying factor enzyme-like" evidence="2">
    <location>
        <begin position="52"/>
        <end position="289"/>
    </location>
</feature>
<feature type="non-terminal residue" evidence="3">
    <location>
        <position position="1"/>
    </location>
</feature>
<proteinExistence type="predicted"/>
<dbReference type="EMBL" id="UINC01129209">
    <property type="protein sequence ID" value="SVD09446.1"/>
    <property type="molecule type" value="Genomic_DNA"/>
</dbReference>
<organism evidence="3">
    <name type="scientific">marine metagenome</name>
    <dbReference type="NCBI Taxonomy" id="408172"/>
    <lineage>
        <taxon>unclassified sequences</taxon>
        <taxon>metagenomes</taxon>
        <taxon>ecological metagenomes</taxon>
    </lineage>
</organism>
<dbReference type="InterPro" id="IPR051043">
    <property type="entry name" value="Sulfatase_Mod_Factor_Kinase"/>
</dbReference>
<dbReference type="Gene3D" id="3.90.1580.10">
    <property type="entry name" value="paralog of FGE (formylglycine-generating enzyme)"/>
    <property type="match status" value="1"/>
</dbReference>
<feature type="region of interest" description="Disordered" evidence="1">
    <location>
        <begin position="25"/>
        <end position="47"/>
    </location>
</feature>
<dbReference type="AlphaFoldDB" id="A0A382SHV4"/>
<accession>A0A382SHV4</accession>
<name>A0A382SHV4_9ZZZZ</name>
<sequence>PEKFNRLSEKGPRGEFAEEARSHIKRLTENGPGPAAENSISDEATPSMNAPEGMVKVLAGFFIMGSDHYGDDEAPKHKVYLDAFFIDKHEVAAKDFAEFLNAVNNTKGYYLDNKFGTLFYDGRFHPRKGLGNHPINNVKWYGAEAYCKWKGKRLPTEAEWEKAARGTDGSHHPWGNELPTSQRARYFQSWTEDLKHNVMVPVDTMPDGKSIYGLHHMAGNVKEWVDDWFDRDYYKDRTNHINPKGPIGGEFKVLRGGSWRDLKGMIYSSFRNNSYPDTRLDDYGMRCAKSADENKTPKTLTQVNPSGNRP</sequence>
<feature type="compositionally biased region" description="Polar residues" evidence="1">
    <location>
        <begin position="297"/>
        <end position="310"/>
    </location>
</feature>
<gene>
    <name evidence="3" type="ORF">METZ01_LOCUS362300</name>
</gene>